<dbReference type="EMBL" id="FLZR02000062">
    <property type="protein sequence ID" value="VVA00262.1"/>
    <property type="molecule type" value="Genomic_DNA"/>
</dbReference>
<sequence length="303" mass="35496">MILWISLMICHNYVNISEEELPSQYFYHYFKKYSNNINQYYEVCKSRDYPHNTDSNILNICGKLVSHLKTNYENLNDCDLKHHHCNFLSLWIYEQLVEKFKGDSSTIIRIYGGFKLILSDIFNGSSEPEASECLRDVHLLTSNNWKKRKDLYDYCVDYDEIIKKSPSSYDECKTYEKYLKDISLLYEKFNELYIPEYNIKNPDFYGKCNSYNPVSMLRELNCEKKFPDYPKAKADEPGPGLLATTPFTAQKSDSTNTYGNVLLGVVATSMTSGMIFKVNKILIKTYQHYKLFNNLFAIQINSK</sequence>
<reference evidence="1" key="1">
    <citation type="submission" date="2016-07" db="EMBL/GenBank/DDBJ databases">
        <authorList>
            <consortium name="Pathogen Informatics"/>
        </authorList>
    </citation>
    <scope>NUCLEOTIDE SEQUENCE</scope>
</reference>
<dbReference type="Pfam" id="PF05795">
    <property type="entry name" value="Plasmodium_Vir"/>
    <property type="match status" value="1"/>
</dbReference>
<dbReference type="VEuPathDB" id="PlasmoDB:PVW1_130054000"/>
<proteinExistence type="predicted"/>
<evidence type="ECO:0000313" key="1">
    <source>
        <dbReference type="EMBL" id="VVA00262.1"/>
    </source>
</evidence>
<organism evidence="1">
    <name type="scientific">Plasmodium vivax</name>
    <name type="common">malaria parasite P. vivax</name>
    <dbReference type="NCBI Taxonomy" id="5855"/>
    <lineage>
        <taxon>Eukaryota</taxon>
        <taxon>Sar</taxon>
        <taxon>Alveolata</taxon>
        <taxon>Apicomplexa</taxon>
        <taxon>Aconoidasida</taxon>
        <taxon>Haemosporida</taxon>
        <taxon>Plasmodiidae</taxon>
        <taxon>Plasmodium</taxon>
        <taxon>Plasmodium (Plasmodium)</taxon>
    </lineage>
</organism>
<accession>A0A565A7M6</accession>
<dbReference type="VEuPathDB" id="PlasmoDB:PVX_127260"/>
<dbReference type="VEuPathDB" id="PlasmoDB:PVP01_0009750"/>
<dbReference type="Proteomes" id="UP000220605">
    <property type="component" value="Unassembled WGS sequence"/>
</dbReference>
<dbReference type="OrthoDB" id="389074at2759"/>
<dbReference type="InterPro" id="IPR008780">
    <property type="entry name" value="Plasmodium_Vir"/>
</dbReference>
<dbReference type="AlphaFoldDB" id="A0A565A7M6"/>
<dbReference type="VEuPathDB" id="PlasmoDB:PVPAM_130062500"/>
<name>A0A565A7M6_PLAVI</name>
<protein>
    <submittedName>
        <fullName evidence="1">VIR protein</fullName>
    </submittedName>
</protein>
<gene>
    <name evidence="1" type="ORF">PVP01_0009750</name>
</gene>